<organism evidence="1 2">
    <name type="scientific">Neptunitalea chrysea</name>
    <dbReference type="NCBI Taxonomy" id="1647581"/>
    <lineage>
        <taxon>Bacteria</taxon>
        <taxon>Pseudomonadati</taxon>
        <taxon>Bacteroidota</taxon>
        <taxon>Flavobacteriia</taxon>
        <taxon>Flavobacteriales</taxon>
        <taxon>Flavobacteriaceae</taxon>
        <taxon>Neptunitalea</taxon>
    </lineage>
</organism>
<accession>A0A9W6B593</accession>
<proteinExistence type="predicted"/>
<gene>
    <name evidence="1" type="ORF">NBRC110019_20810</name>
</gene>
<evidence type="ECO:0000313" key="1">
    <source>
        <dbReference type="EMBL" id="GLB53041.1"/>
    </source>
</evidence>
<dbReference type="RefSeq" id="WP_281754695.1">
    <property type="nucleotide sequence ID" value="NZ_BRVP01000013.1"/>
</dbReference>
<protein>
    <submittedName>
        <fullName evidence="1">Uncharacterized protein</fullName>
    </submittedName>
</protein>
<reference evidence="1" key="1">
    <citation type="submission" date="2022-07" db="EMBL/GenBank/DDBJ databases">
        <title>Taxonomy of Novel Oxalotrophic and Methylotrophic Bacteria.</title>
        <authorList>
            <person name="Sahin N."/>
            <person name="Tani A."/>
        </authorList>
    </citation>
    <scope>NUCLEOTIDE SEQUENCE</scope>
    <source>
        <strain evidence="1">AM327</strain>
    </source>
</reference>
<name>A0A9W6B593_9FLAO</name>
<dbReference type="EMBL" id="BRVP01000013">
    <property type="protein sequence ID" value="GLB53041.1"/>
    <property type="molecule type" value="Genomic_DNA"/>
</dbReference>
<keyword evidence="2" id="KW-1185">Reference proteome</keyword>
<dbReference type="Proteomes" id="UP001143545">
    <property type="component" value="Unassembled WGS sequence"/>
</dbReference>
<dbReference type="AlphaFoldDB" id="A0A9W6B593"/>
<sequence length="157" mass="17635">MDSNLQPLFTKYAERLIAYIKEVYVANNIIATGDYGNSLVPELSETGFMIKQAIYGKVIDGGRSAGKRPSIPSIMRWLENKKGLPPSMLRDKRRTAFAIANKIAKEGIKVPNQYNPGNLITNVVNNFLAKDMYDLIGELESYYKGKMKSRMKRAIAP</sequence>
<evidence type="ECO:0000313" key="2">
    <source>
        <dbReference type="Proteomes" id="UP001143545"/>
    </source>
</evidence>
<comment type="caution">
    <text evidence="1">The sequence shown here is derived from an EMBL/GenBank/DDBJ whole genome shotgun (WGS) entry which is preliminary data.</text>
</comment>